<dbReference type="OrthoDB" id="5342846at2759"/>
<dbReference type="Proteomes" id="UP000276215">
    <property type="component" value="Unassembled WGS sequence"/>
</dbReference>
<name>A0A3N4IZT7_9PEZI</name>
<sequence>MGCFSKSENHWTKRNTMRVLVVLLLCAFVMIGVATVETIRTMNTLAITAITLGLITLVHTVVDITLFFNSKLKPVYVVAMSSIMFSFWLILSAWEIVEMAFLGYDEDNHTWPNGPHKCSIGDIQRYPGKSHDWSCPLPKARFSFSWILVLLYIASIVYSSKALKKEKRDTFQLQVDQAVAAMQAIRPPIMGCPQCGAHMLVHRTYADLPSPQYAQNNPAADGEKVDVDPARGYIFP</sequence>
<feature type="transmembrane region" description="Helical" evidence="1">
    <location>
        <begin position="45"/>
        <end position="68"/>
    </location>
</feature>
<keyword evidence="1" id="KW-0472">Membrane</keyword>
<accession>A0A3N4IZT7</accession>
<feature type="transmembrane region" description="Helical" evidence="1">
    <location>
        <begin position="75"/>
        <end position="94"/>
    </location>
</feature>
<evidence type="ECO:0008006" key="4">
    <source>
        <dbReference type="Google" id="ProtNLM"/>
    </source>
</evidence>
<protein>
    <recommendedName>
        <fullName evidence="4">MARVEL domain-containing protein</fullName>
    </recommendedName>
</protein>
<evidence type="ECO:0000313" key="2">
    <source>
        <dbReference type="EMBL" id="RPA91386.1"/>
    </source>
</evidence>
<organism evidence="2 3">
    <name type="scientific">Choiromyces venosus 120613-1</name>
    <dbReference type="NCBI Taxonomy" id="1336337"/>
    <lineage>
        <taxon>Eukaryota</taxon>
        <taxon>Fungi</taxon>
        <taxon>Dikarya</taxon>
        <taxon>Ascomycota</taxon>
        <taxon>Pezizomycotina</taxon>
        <taxon>Pezizomycetes</taxon>
        <taxon>Pezizales</taxon>
        <taxon>Tuberaceae</taxon>
        <taxon>Choiromyces</taxon>
    </lineage>
</organism>
<reference evidence="2 3" key="1">
    <citation type="journal article" date="2018" name="Nat. Ecol. Evol.">
        <title>Pezizomycetes genomes reveal the molecular basis of ectomycorrhizal truffle lifestyle.</title>
        <authorList>
            <person name="Murat C."/>
            <person name="Payen T."/>
            <person name="Noel B."/>
            <person name="Kuo A."/>
            <person name="Morin E."/>
            <person name="Chen J."/>
            <person name="Kohler A."/>
            <person name="Krizsan K."/>
            <person name="Balestrini R."/>
            <person name="Da Silva C."/>
            <person name="Montanini B."/>
            <person name="Hainaut M."/>
            <person name="Levati E."/>
            <person name="Barry K.W."/>
            <person name="Belfiori B."/>
            <person name="Cichocki N."/>
            <person name="Clum A."/>
            <person name="Dockter R.B."/>
            <person name="Fauchery L."/>
            <person name="Guy J."/>
            <person name="Iotti M."/>
            <person name="Le Tacon F."/>
            <person name="Lindquist E.A."/>
            <person name="Lipzen A."/>
            <person name="Malagnac F."/>
            <person name="Mello A."/>
            <person name="Molinier V."/>
            <person name="Miyauchi S."/>
            <person name="Poulain J."/>
            <person name="Riccioni C."/>
            <person name="Rubini A."/>
            <person name="Sitrit Y."/>
            <person name="Splivallo R."/>
            <person name="Traeger S."/>
            <person name="Wang M."/>
            <person name="Zifcakova L."/>
            <person name="Wipf D."/>
            <person name="Zambonelli A."/>
            <person name="Paolocci F."/>
            <person name="Nowrousian M."/>
            <person name="Ottonello S."/>
            <person name="Baldrian P."/>
            <person name="Spatafora J.W."/>
            <person name="Henrissat B."/>
            <person name="Nagy L.G."/>
            <person name="Aury J.M."/>
            <person name="Wincker P."/>
            <person name="Grigoriev I.V."/>
            <person name="Bonfante P."/>
            <person name="Martin F.M."/>
        </authorList>
    </citation>
    <scope>NUCLEOTIDE SEQUENCE [LARGE SCALE GENOMIC DNA]</scope>
    <source>
        <strain evidence="2 3">120613-1</strain>
    </source>
</reference>
<evidence type="ECO:0000256" key="1">
    <source>
        <dbReference type="SAM" id="Phobius"/>
    </source>
</evidence>
<dbReference type="EMBL" id="ML120498">
    <property type="protein sequence ID" value="RPA91386.1"/>
    <property type="molecule type" value="Genomic_DNA"/>
</dbReference>
<evidence type="ECO:0000313" key="3">
    <source>
        <dbReference type="Proteomes" id="UP000276215"/>
    </source>
</evidence>
<keyword evidence="3" id="KW-1185">Reference proteome</keyword>
<keyword evidence="1" id="KW-1133">Transmembrane helix</keyword>
<proteinExistence type="predicted"/>
<gene>
    <name evidence="2" type="ORF">L873DRAFT_1714411</name>
</gene>
<dbReference type="AlphaFoldDB" id="A0A3N4IZT7"/>
<feature type="transmembrane region" description="Helical" evidence="1">
    <location>
        <begin position="140"/>
        <end position="158"/>
    </location>
</feature>
<keyword evidence="1" id="KW-0812">Transmembrane</keyword>